<sequence>MVVRGPPKKKRKTIKSCQTSIVPFEGDELPASSMSFPPSQILESATVTKGKSPKSESAGSKRSRSGSKEKEKEAKAKKKRKQPAKK</sequence>
<gene>
    <name evidence="2" type="ORF">PVAP13_8KG122900</name>
</gene>
<feature type="region of interest" description="Disordered" evidence="1">
    <location>
        <begin position="25"/>
        <end position="86"/>
    </location>
</feature>
<name>A0A8T0PMI3_PANVG</name>
<evidence type="ECO:0000313" key="3">
    <source>
        <dbReference type="Proteomes" id="UP000823388"/>
    </source>
</evidence>
<dbReference type="EMBL" id="CM029051">
    <property type="protein sequence ID" value="KAG2562118.1"/>
    <property type="molecule type" value="Genomic_DNA"/>
</dbReference>
<reference evidence="2" key="1">
    <citation type="submission" date="2020-05" db="EMBL/GenBank/DDBJ databases">
        <title>WGS assembly of Panicum virgatum.</title>
        <authorList>
            <person name="Lovell J.T."/>
            <person name="Jenkins J."/>
            <person name="Shu S."/>
            <person name="Juenger T.E."/>
            <person name="Schmutz J."/>
        </authorList>
    </citation>
    <scope>NUCLEOTIDE SEQUENCE</scope>
    <source>
        <strain evidence="2">AP13</strain>
    </source>
</reference>
<proteinExistence type="predicted"/>
<dbReference type="Proteomes" id="UP000823388">
    <property type="component" value="Chromosome 8K"/>
</dbReference>
<feature type="compositionally biased region" description="Polar residues" evidence="1">
    <location>
        <begin position="32"/>
        <end position="49"/>
    </location>
</feature>
<accession>A0A8T0PMI3</accession>
<feature type="compositionally biased region" description="Basic residues" evidence="1">
    <location>
        <begin position="75"/>
        <end position="86"/>
    </location>
</feature>
<evidence type="ECO:0000313" key="2">
    <source>
        <dbReference type="EMBL" id="KAG2562118.1"/>
    </source>
</evidence>
<protein>
    <submittedName>
        <fullName evidence="2">Uncharacterized protein</fullName>
    </submittedName>
</protein>
<evidence type="ECO:0000256" key="1">
    <source>
        <dbReference type="SAM" id="MobiDB-lite"/>
    </source>
</evidence>
<comment type="caution">
    <text evidence="2">The sequence shown here is derived from an EMBL/GenBank/DDBJ whole genome shotgun (WGS) entry which is preliminary data.</text>
</comment>
<organism evidence="2 3">
    <name type="scientific">Panicum virgatum</name>
    <name type="common">Blackwell switchgrass</name>
    <dbReference type="NCBI Taxonomy" id="38727"/>
    <lineage>
        <taxon>Eukaryota</taxon>
        <taxon>Viridiplantae</taxon>
        <taxon>Streptophyta</taxon>
        <taxon>Embryophyta</taxon>
        <taxon>Tracheophyta</taxon>
        <taxon>Spermatophyta</taxon>
        <taxon>Magnoliopsida</taxon>
        <taxon>Liliopsida</taxon>
        <taxon>Poales</taxon>
        <taxon>Poaceae</taxon>
        <taxon>PACMAD clade</taxon>
        <taxon>Panicoideae</taxon>
        <taxon>Panicodae</taxon>
        <taxon>Paniceae</taxon>
        <taxon>Panicinae</taxon>
        <taxon>Panicum</taxon>
        <taxon>Panicum sect. Hiantes</taxon>
    </lineage>
</organism>
<dbReference type="AlphaFoldDB" id="A0A8T0PMI3"/>
<keyword evidence="3" id="KW-1185">Reference proteome</keyword>